<dbReference type="AlphaFoldDB" id="A0AAN7M1Y1"/>
<dbReference type="Proteomes" id="UP001346149">
    <property type="component" value="Unassembled WGS sequence"/>
</dbReference>
<gene>
    <name evidence="2" type="ORF">SAY86_017572</name>
</gene>
<proteinExistence type="predicted"/>
<name>A0AAN7M1Y1_TRANT</name>
<comment type="caution">
    <text evidence="2">The sequence shown here is derived from an EMBL/GenBank/DDBJ whole genome shotgun (WGS) entry which is preliminary data.</text>
</comment>
<organism evidence="2 3">
    <name type="scientific">Trapa natans</name>
    <name type="common">Water chestnut</name>
    <dbReference type="NCBI Taxonomy" id="22666"/>
    <lineage>
        <taxon>Eukaryota</taxon>
        <taxon>Viridiplantae</taxon>
        <taxon>Streptophyta</taxon>
        <taxon>Embryophyta</taxon>
        <taxon>Tracheophyta</taxon>
        <taxon>Spermatophyta</taxon>
        <taxon>Magnoliopsida</taxon>
        <taxon>eudicotyledons</taxon>
        <taxon>Gunneridae</taxon>
        <taxon>Pentapetalae</taxon>
        <taxon>rosids</taxon>
        <taxon>malvids</taxon>
        <taxon>Myrtales</taxon>
        <taxon>Lythraceae</taxon>
        <taxon>Trapa</taxon>
    </lineage>
</organism>
<evidence type="ECO:0000313" key="3">
    <source>
        <dbReference type="Proteomes" id="UP001346149"/>
    </source>
</evidence>
<evidence type="ECO:0000313" key="2">
    <source>
        <dbReference type="EMBL" id="KAK4790268.1"/>
    </source>
</evidence>
<reference evidence="2 3" key="1">
    <citation type="journal article" date="2023" name="Hortic Res">
        <title>Pangenome of water caltrop reveals structural variations and asymmetric subgenome divergence after allopolyploidization.</title>
        <authorList>
            <person name="Zhang X."/>
            <person name="Chen Y."/>
            <person name="Wang L."/>
            <person name="Yuan Y."/>
            <person name="Fang M."/>
            <person name="Shi L."/>
            <person name="Lu R."/>
            <person name="Comes H.P."/>
            <person name="Ma Y."/>
            <person name="Chen Y."/>
            <person name="Huang G."/>
            <person name="Zhou Y."/>
            <person name="Zheng Z."/>
            <person name="Qiu Y."/>
        </authorList>
    </citation>
    <scope>NUCLEOTIDE SEQUENCE [LARGE SCALE GENOMIC DNA]</scope>
    <source>
        <strain evidence="2">F231</strain>
    </source>
</reference>
<keyword evidence="3" id="KW-1185">Reference proteome</keyword>
<sequence>MGGWRRNTWDAHIEDPRRTRSLNRRHPSGNWQRSVPSWEKKFCTSVGSIPWGKLLEAKRYMHMYDNVVRWNDSAGEEAFYNAKKRFYAEINGLPCDISLPDPDKYIDEVDWNSAIDPKLLSDLEQGWPEGVEEGMVIFGSGLLNQTFGCTGWGDAEEAFQKDSNNLCPAPQLGNSGLNAVEGNSWEQYYQQSNFPSKTNGWDDNWNNNNWNHDHWDDWKWSNNQHQPVKAGGGWGGTWDWNNSHGREGTAGLYMPMYKISSFHGNDNQMHRRWRKGRRMNRDNSEYQQRPWIGSH</sequence>
<dbReference type="PANTHER" id="PTHR34567">
    <property type="entry name" value="FK506-BINDING-LIKE PROTEIN"/>
    <property type="match status" value="1"/>
</dbReference>
<feature type="region of interest" description="Disordered" evidence="1">
    <location>
        <begin position="275"/>
        <end position="295"/>
    </location>
</feature>
<protein>
    <submittedName>
        <fullName evidence="2">Uncharacterized protein</fullName>
    </submittedName>
</protein>
<dbReference type="PANTHER" id="PTHR34567:SF3">
    <property type="entry name" value="FK506-BINDING-LIKE PROTEIN"/>
    <property type="match status" value="1"/>
</dbReference>
<dbReference type="EMBL" id="JAXQNO010000010">
    <property type="protein sequence ID" value="KAK4790268.1"/>
    <property type="molecule type" value="Genomic_DNA"/>
</dbReference>
<accession>A0AAN7M1Y1</accession>
<evidence type="ECO:0000256" key="1">
    <source>
        <dbReference type="SAM" id="MobiDB-lite"/>
    </source>
</evidence>